<name>A0A382QJB3_9ZZZZ</name>
<accession>A0A382QJB3</accession>
<dbReference type="AlphaFoldDB" id="A0A382QJB3"/>
<gene>
    <name evidence="1" type="ORF">METZ01_LOCUS338477</name>
</gene>
<feature type="non-terminal residue" evidence="1">
    <location>
        <position position="1"/>
    </location>
</feature>
<organism evidence="1">
    <name type="scientific">marine metagenome</name>
    <dbReference type="NCBI Taxonomy" id="408172"/>
    <lineage>
        <taxon>unclassified sequences</taxon>
        <taxon>metagenomes</taxon>
        <taxon>ecological metagenomes</taxon>
    </lineage>
</organism>
<reference evidence="1" key="1">
    <citation type="submission" date="2018-05" db="EMBL/GenBank/DDBJ databases">
        <authorList>
            <person name="Lanie J.A."/>
            <person name="Ng W.-L."/>
            <person name="Kazmierczak K.M."/>
            <person name="Andrzejewski T.M."/>
            <person name="Davidsen T.M."/>
            <person name="Wayne K.J."/>
            <person name="Tettelin H."/>
            <person name="Glass J.I."/>
            <person name="Rusch D."/>
            <person name="Podicherti R."/>
            <person name="Tsui H.-C.T."/>
            <person name="Winkler M.E."/>
        </authorList>
    </citation>
    <scope>NUCLEOTIDE SEQUENCE</scope>
</reference>
<sequence>VVGGYTALKVRNMRGEIDSLRRDHAAGTAMTLSAIGSLAEMNFALGIQLAECDAKLQTLTDISWKISDYFDKKEMHEEFVATMRYSIHTMNRELDLIDSLTEDTPEYALWKTDRLLEVIEERDVRVEHFARVSQDEMNSAQKLLDRAAVTRMKLISLLEGSDGD</sequence>
<dbReference type="EMBL" id="UINC01114951">
    <property type="protein sequence ID" value="SVC85623.1"/>
    <property type="molecule type" value="Genomic_DNA"/>
</dbReference>
<evidence type="ECO:0000313" key="1">
    <source>
        <dbReference type="EMBL" id="SVC85623.1"/>
    </source>
</evidence>
<proteinExistence type="predicted"/>
<protein>
    <submittedName>
        <fullName evidence="1">Uncharacterized protein</fullName>
    </submittedName>
</protein>